<evidence type="ECO:0000313" key="3">
    <source>
        <dbReference type="EMBL" id="CAC5425295.1"/>
    </source>
</evidence>
<evidence type="ECO:0000256" key="2">
    <source>
        <dbReference type="SAM" id="SignalP"/>
    </source>
</evidence>
<proteinExistence type="predicted"/>
<keyword evidence="4" id="KW-1185">Reference proteome</keyword>
<feature type="chain" id="PRO_5026953859" evidence="2">
    <location>
        <begin position="23"/>
        <end position="158"/>
    </location>
</feature>
<keyword evidence="2" id="KW-0732">Signal</keyword>
<feature type="signal peptide" evidence="2">
    <location>
        <begin position="1"/>
        <end position="22"/>
    </location>
</feature>
<keyword evidence="1" id="KW-0175">Coiled coil</keyword>
<evidence type="ECO:0000256" key="1">
    <source>
        <dbReference type="SAM" id="Coils"/>
    </source>
</evidence>
<reference evidence="3 4" key="1">
    <citation type="submission" date="2020-06" db="EMBL/GenBank/DDBJ databases">
        <authorList>
            <person name="Li R."/>
            <person name="Bekaert M."/>
        </authorList>
    </citation>
    <scope>NUCLEOTIDE SEQUENCE [LARGE SCALE GENOMIC DNA]</scope>
    <source>
        <strain evidence="4">wild</strain>
    </source>
</reference>
<dbReference type="EMBL" id="CACVKT020010231">
    <property type="protein sequence ID" value="CAC5425295.1"/>
    <property type="molecule type" value="Genomic_DNA"/>
</dbReference>
<gene>
    <name evidence="3" type="ORF">MCOR_57133</name>
</gene>
<name>A0A6J8F0H9_MYTCO</name>
<feature type="coiled-coil region" evidence="1">
    <location>
        <begin position="39"/>
        <end position="97"/>
    </location>
</feature>
<dbReference type="AlphaFoldDB" id="A0A6J8F0H9"/>
<dbReference type="OrthoDB" id="6345439at2759"/>
<dbReference type="Proteomes" id="UP000507470">
    <property type="component" value="Unassembled WGS sequence"/>
</dbReference>
<accession>A0A6J8F0H9</accession>
<evidence type="ECO:0000313" key="4">
    <source>
        <dbReference type="Proteomes" id="UP000507470"/>
    </source>
</evidence>
<protein>
    <submittedName>
        <fullName evidence="3">Uncharacterized protein</fullName>
    </submittedName>
</protein>
<sequence>MEMRLVLILSFFSCYCTRYVSGVTTQSSENATVKETDTIEEVNVMKDNYHELLKRVKNNEIEIADLKRREQYLKNELDNAKRHLSCQIEEVNDITRENLDKSNETKDVLMENLISFSQSLTLLNETIQELSHRLSENLRCEESLTEYCNTSDYFHEMI</sequence>
<organism evidence="3 4">
    <name type="scientific">Mytilus coruscus</name>
    <name type="common">Sea mussel</name>
    <dbReference type="NCBI Taxonomy" id="42192"/>
    <lineage>
        <taxon>Eukaryota</taxon>
        <taxon>Metazoa</taxon>
        <taxon>Spiralia</taxon>
        <taxon>Lophotrochozoa</taxon>
        <taxon>Mollusca</taxon>
        <taxon>Bivalvia</taxon>
        <taxon>Autobranchia</taxon>
        <taxon>Pteriomorphia</taxon>
        <taxon>Mytilida</taxon>
        <taxon>Mytiloidea</taxon>
        <taxon>Mytilidae</taxon>
        <taxon>Mytilinae</taxon>
        <taxon>Mytilus</taxon>
    </lineage>
</organism>